<evidence type="ECO:0000256" key="1">
    <source>
        <dbReference type="ARBA" id="ARBA00004477"/>
    </source>
</evidence>
<keyword evidence="6 18" id="KW-0812">Transmembrane</keyword>
<evidence type="ECO:0000256" key="14">
    <source>
        <dbReference type="ARBA" id="ARBA00039876"/>
    </source>
</evidence>
<evidence type="ECO:0000256" key="17">
    <source>
        <dbReference type="ARBA" id="ARBA00049560"/>
    </source>
</evidence>
<evidence type="ECO:0000256" key="16">
    <source>
        <dbReference type="ARBA" id="ARBA00049458"/>
    </source>
</evidence>
<feature type="transmembrane region" description="Helical" evidence="18">
    <location>
        <begin position="265"/>
        <end position="284"/>
    </location>
</feature>
<evidence type="ECO:0000313" key="20">
    <source>
        <dbReference type="Proteomes" id="UP001153292"/>
    </source>
</evidence>
<evidence type="ECO:0000256" key="13">
    <source>
        <dbReference type="ARBA" id="ARBA00037660"/>
    </source>
</evidence>
<name>A0ABN8AWH9_CHISP</name>
<evidence type="ECO:0000256" key="9">
    <source>
        <dbReference type="ARBA" id="ARBA00022989"/>
    </source>
</evidence>
<evidence type="ECO:0000256" key="12">
    <source>
        <dbReference type="ARBA" id="ARBA00035673"/>
    </source>
</evidence>
<proteinExistence type="inferred from homology"/>
<evidence type="ECO:0000256" key="2">
    <source>
        <dbReference type="ARBA" id="ARBA00004496"/>
    </source>
</evidence>
<sequence length="346" mass="35305">MWGAGAALGAGAVAFVRGLRPPPELAGAVPAYAALLAAMAWRGLARGGYSAPGAMLFLLSDAVLAHALFNGPVPYERLAGAVPAYAALLAAMAWRGLARGGYSAPGAMLFLLSDAVLAHALFNGPVPYERLAGAVPAYAALLAAMAWRGLARGGYSAPGAMLFLLSDAVLAHALFNGPVPYERLAGAVPAYAALLAAMAWRGLARGGYSAPGAMLFLLSDAVLAHALFNGPVPYERLAGAVPAYAALLAAMAWRGLARGGYSAPGAMLFLLSDAVLAHALFNGPVPYERLAGAVPAYAALLAAMAWRGLARGGYSAPGAMLFLLSDAVLAHALFNGPVPYERVSRH</sequence>
<keyword evidence="20" id="KW-1185">Reference proteome</keyword>
<evidence type="ECO:0000256" key="18">
    <source>
        <dbReference type="SAM" id="Phobius"/>
    </source>
</evidence>
<evidence type="ECO:0000313" key="19">
    <source>
        <dbReference type="EMBL" id="CAH0397668.1"/>
    </source>
</evidence>
<evidence type="ECO:0000256" key="11">
    <source>
        <dbReference type="ARBA" id="ARBA00023136"/>
    </source>
</evidence>
<dbReference type="Proteomes" id="UP001153292">
    <property type="component" value="Chromosome 1"/>
</dbReference>
<feature type="transmembrane region" description="Helical" evidence="18">
    <location>
        <begin position="51"/>
        <end position="69"/>
    </location>
</feature>
<dbReference type="EMBL" id="OU963894">
    <property type="protein sequence ID" value="CAH0397668.1"/>
    <property type="molecule type" value="Genomic_DNA"/>
</dbReference>
<evidence type="ECO:0000256" key="5">
    <source>
        <dbReference type="ARBA" id="ARBA00022490"/>
    </source>
</evidence>
<organism evidence="19 20">
    <name type="scientific">Chilo suppressalis</name>
    <name type="common">Asiatic rice borer moth</name>
    <dbReference type="NCBI Taxonomy" id="168631"/>
    <lineage>
        <taxon>Eukaryota</taxon>
        <taxon>Metazoa</taxon>
        <taxon>Ecdysozoa</taxon>
        <taxon>Arthropoda</taxon>
        <taxon>Hexapoda</taxon>
        <taxon>Insecta</taxon>
        <taxon>Pterygota</taxon>
        <taxon>Neoptera</taxon>
        <taxon>Endopterygota</taxon>
        <taxon>Lepidoptera</taxon>
        <taxon>Glossata</taxon>
        <taxon>Ditrysia</taxon>
        <taxon>Pyraloidea</taxon>
        <taxon>Crambidae</taxon>
        <taxon>Crambinae</taxon>
        <taxon>Chilo</taxon>
    </lineage>
</organism>
<evidence type="ECO:0000256" key="15">
    <source>
        <dbReference type="ARBA" id="ARBA00042674"/>
    </source>
</evidence>
<keyword evidence="10" id="KW-0443">Lipid metabolism</keyword>
<keyword evidence="11 18" id="KW-0472">Membrane</keyword>
<dbReference type="Pfam" id="PF07947">
    <property type="entry name" value="YhhN"/>
    <property type="match status" value="1"/>
</dbReference>
<dbReference type="PANTHER" id="PTHR31885:SF7">
    <property type="entry name" value="LYSOPLASMALOGENASE"/>
    <property type="match status" value="1"/>
</dbReference>
<comment type="function">
    <text evidence="13">Catalyzes the hydrolysis of the vinyl ether bond of choline or ethanolamine lysoplasmalogens, forming fatty aldehyde and glycerophosphocholine or glycerophosphoethanolamine, respectively and is specific for the sn-2-deacylated (lyso) form of plasmalogen.</text>
</comment>
<feature type="transmembrane region" description="Helical" evidence="18">
    <location>
        <begin position="184"/>
        <end position="203"/>
    </location>
</feature>
<dbReference type="InterPro" id="IPR012506">
    <property type="entry name" value="TMEM86B-like"/>
</dbReference>
<feature type="transmembrane region" description="Helical" evidence="18">
    <location>
        <begin position="75"/>
        <end position="94"/>
    </location>
</feature>
<evidence type="ECO:0000256" key="3">
    <source>
        <dbReference type="ARBA" id="ARBA00007375"/>
    </source>
</evidence>
<dbReference type="PANTHER" id="PTHR31885">
    <property type="entry name" value="GH04784P"/>
    <property type="match status" value="1"/>
</dbReference>
<evidence type="ECO:0000256" key="10">
    <source>
        <dbReference type="ARBA" id="ARBA00023098"/>
    </source>
</evidence>
<feature type="transmembrane region" description="Helical" evidence="18">
    <location>
        <begin position="159"/>
        <end position="178"/>
    </location>
</feature>
<keyword evidence="9 18" id="KW-1133">Transmembrane helix</keyword>
<evidence type="ECO:0000256" key="6">
    <source>
        <dbReference type="ARBA" id="ARBA00022692"/>
    </source>
</evidence>
<comment type="catalytic activity">
    <reaction evidence="16">
        <text>a 1-O-(1Z-alkenyl)-sn-glycero-3-phosphoethanolamine + H2O = a 2,3-saturated aldehyde + sn-glycero-3-phosphoethanolamine</text>
        <dbReference type="Rhea" id="RHEA:16905"/>
        <dbReference type="ChEBI" id="CHEBI:15377"/>
        <dbReference type="ChEBI" id="CHEBI:73359"/>
        <dbReference type="ChEBI" id="CHEBI:77288"/>
        <dbReference type="ChEBI" id="CHEBI:143890"/>
        <dbReference type="EC" id="3.3.2.2"/>
    </reaction>
</comment>
<comment type="similarity">
    <text evidence="3">Belongs to the TMEM86 family.</text>
</comment>
<comment type="catalytic activity">
    <reaction evidence="17">
        <text>a 1-O-(1Z-alkenyl)-sn-glycero-3-phosphocholine + H2O = a 2,3-saturated aldehyde + sn-glycerol 3-phosphocholine</text>
        <dbReference type="Rhea" id="RHEA:22544"/>
        <dbReference type="ChEBI" id="CHEBI:15377"/>
        <dbReference type="ChEBI" id="CHEBI:16870"/>
        <dbReference type="ChEBI" id="CHEBI:73359"/>
        <dbReference type="ChEBI" id="CHEBI:77287"/>
        <dbReference type="EC" id="3.3.2.2"/>
    </reaction>
</comment>
<feature type="transmembrane region" description="Helical" evidence="18">
    <location>
        <begin position="290"/>
        <end position="309"/>
    </location>
</feature>
<evidence type="ECO:0000256" key="8">
    <source>
        <dbReference type="ARBA" id="ARBA00022824"/>
    </source>
</evidence>
<keyword evidence="5" id="KW-0963">Cytoplasm</keyword>
<protein>
    <recommendedName>
        <fullName evidence="14">Lysoplasmalogenase TMEM86B</fullName>
        <ecNumber evidence="12">3.3.2.2</ecNumber>
    </recommendedName>
    <alternativeName>
        <fullName evidence="15">Transmembrane protein 86B</fullName>
    </alternativeName>
</protein>
<dbReference type="EC" id="3.3.2.2" evidence="12"/>
<evidence type="ECO:0000256" key="7">
    <source>
        <dbReference type="ARBA" id="ARBA00022801"/>
    </source>
</evidence>
<accession>A0ABN8AWH9</accession>
<reference evidence="19" key="1">
    <citation type="submission" date="2021-12" db="EMBL/GenBank/DDBJ databases">
        <authorList>
            <person name="King R."/>
        </authorList>
    </citation>
    <scope>NUCLEOTIDE SEQUENCE</scope>
</reference>
<comment type="subunit">
    <text evidence="4">Homodimer.</text>
</comment>
<feature type="transmembrane region" description="Helical" evidence="18">
    <location>
        <begin position="210"/>
        <end position="228"/>
    </location>
</feature>
<gene>
    <name evidence="19" type="ORF">CHILSU_LOCUS743</name>
</gene>
<keyword evidence="8" id="KW-0256">Endoplasmic reticulum</keyword>
<feature type="transmembrane region" description="Helical" evidence="18">
    <location>
        <begin position="101"/>
        <end position="122"/>
    </location>
</feature>
<evidence type="ECO:0000256" key="4">
    <source>
        <dbReference type="ARBA" id="ARBA00011738"/>
    </source>
</evidence>
<feature type="transmembrane region" description="Helical" evidence="18">
    <location>
        <begin position="128"/>
        <end position="147"/>
    </location>
</feature>
<comment type="subcellular location">
    <subcellularLocation>
        <location evidence="2">Cytoplasm</location>
    </subcellularLocation>
    <subcellularLocation>
        <location evidence="1">Endoplasmic reticulum membrane</location>
        <topology evidence="1">Multi-pass membrane protein</topology>
    </subcellularLocation>
</comment>
<keyword evidence="7" id="KW-0378">Hydrolase</keyword>
<feature type="transmembrane region" description="Helical" evidence="18">
    <location>
        <begin position="234"/>
        <end position="253"/>
    </location>
</feature>